<dbReference type="CDD" id="cd06450">
    <property type="entry name" value="DOPA_deC_like"/>
    <property type="match status" value="1"/>
</dbReference>
<dbReference type="SUPFAM" id="SSF53383">
    <property type="entry name" value="PLP-dependent transferases"/>
    <property type="match status" value="1"/>
</dbReference>
<dbReference type="InterPro" id="IPR015421">
    <property type="entry name" value="PyrdxlP-dep_Trfase_major"/>
</dbReference>
<dbReference type="InterPro" id="IPR015424">
    <property type="entry name" value="PyrdxlP-dep_Trfase"/>
</dbReference>
<dbReference type="EMBL" id="AQRA01000003">
    <property type="protein sequence ID" value="EZH74441.1"/>
    <property type="molecule type" value="Genomic_DNA"/>
</dbReference>
<dbReference type="PRINTS" id="PR00800">
    <property type="entry name" value="YHDCRBOXLASE"/>
</dbReference>
<dbReference type="eggNOG" id="COG0076">
    <property type="taxonomic scope" value="Bacteria"/>
</dbReference>
<evidence type="ECO:0000256" key="6">
    <source>
        <dbReference type="PIRSR" id="PIRSR602129-50"/>
    </source>
</evidence>
<dbReference type="GO" id="GO:0006520">
    <property type="term" value="P:amino acid metabolic process"/>
    <property type="evidence" value="ECO:0007669"/>
    <property type="project" value="InterPro"/>
</dbReference>
<keyword evidence="9" id="KW-1185">Reference proteome</keyword>
<proteinExistence type="inferred from homology"/>
<comment type="caution">
    <text evidence="8">The sequence shown here is derived from an EMBL/GenBank/DDBJ whole genome shotgun (WGS) entry which is preliminary data.</text>
</comment>
<keyword evidence="3" id="KW-0210">Decarboxylase</keyword>
<comment type="cofactor">
    <cofactor evidence="1 6 7">
        <name>pyridoxal 5'-phosphate</name>
        <dbReference type="ChEBI" id="CHEBI:597326"/>
    </cofactor>
</comment>
<evidence type="ECO:0000256" key="3">
    <source>
        <dbReference type="ARBA" id="ARBA00022793"/>
    </source>
</evidence>
<reference evidence="8 9" key="1">
    <citation type="submission" date="2014-04" db="EMBL/GenBank/DDBJ databases">
        <title>Aquimarina sp. 22II-S11-z7 Genome Sequencing.</title>
        <authorList>
            <person name="Lai Q."/>
        </authorList>
    </citation>
    <scope>NUCLEOTIDE SEQUENCE [LARGE SCALE GENOMIC DNA]</scope>
    <source>
        <strain evidence="8 9">22II-S11-z7</strain>
    </source>
</reference>
<sequence>MNKDDFNSKLSLPKEEMQRYGYKIIDHIVDHFETQNSKKPVTIASREEMDSLLTEDLPDHPTPANEVLDFIMDQVIPNSSIVSHPKSYSFVPGPSNYISAMADTIATGFNIFSGGWAASPAAAELEIVVMNWLLKIFGFPTKMGGGIFTSGGSMANLTALVTARRVKCGEDFSKAIIYLSDQAHSSNIKAIKVIGFKKEQIRLIPTDLEFKVSLNKLKNVIAKDRLEGFQPFCIIASAGTTNTGTVDPLDEIADICQEENLWMHVDGAYGGAAILANKGKKLLKGIERADSLTVDPHKWFFQPYEMGCLLVKDHNWLSGTFSEKPEYLRDIEGNESEINFYDHGIQLTRRFRALKFYMSLKTFGLESFRKAIQYNIDLAEQTEALLRKSTYWEITSPATLAIINFRYHPIGHQLSEEELDRINQNISKKIVDSREAILVTTVLQGQIVLRMCLINPRTTIDDIKSTLQQCEIYGKEELALITKEPC</sequence>
<evidence type="ECO:0000256" key="1">
    <source>
        <dbReference type="ARBA" id="ARBA00001933"/>
    </source>
</evidence>
<evidence type="ECO:0000256" key="7">
    <source>
        <dbReference type="RuleBase" id="RU000382"/>
    </source>
</evidence>
<dbReference type="Pfam" id="PF00282">
    <property type="entry name" value="Pyridoxal_deC"/>
    <property type="match status" value="1"/>
</dbReference>
<dbReference type="InterPro" id="IPR002129">
    <property type="entry name" value="PyrdxlP-dep_de-COase"/>
</dbReference>
<dbReference type="GO" id="GO:0030170">
    <property type="term" value="F:pyridoxal phosphate binding"/>
    <property type="evidence" value="ECO:0007669"/>
    <property type="project" value="InterPro"/>
</dbReference>
<dbReference type="InterPro" id="IPR015422">
    <property type="entry name" value="PyrdxlP-dep_Trfase_small"/>
</dbReference>
<evidence type="ECO:0000313" key="9">
    <source>
        <dbReference type="Proteomes" id="UP000023541"/>
    </source>
</evidence>
<evidence type="ECO:0000256" key="4">
    <source>
        <dbReference type="ARBA" id="ARBA00022898"/>
    </source>
</evidence>
<dbReference type="Gene3D" id="3.90.1150.170">
    <property type="match status" value="1"/>
</dbReference>
<dbReference type="AlphaFoldDB" id="A0A023BWL5"/>
<comment type="similarity">
    <text evidence="2 7">Belongs to the group II decarboxylase family.</text>
</comment>
<accession>A0A023BWL5</accession>
<feature type="modified residue" description="N6-(pyridoxal phosphate)lysine" evidence="6">
    <location>
        <position position="298"/>
    </location>
</feature>
<evidence type="ECO:0000313" key="8">
    <source>
        <dbReference type="EMBL" id="EZH74441.1"/>
    </source>
</evidence>
<gene>
    <name evidence="8" type="ORF">ATO12_11770</name>
</gene>
<dbReference type="Gene3D" id="3.40.640.10">
    <property type="entry name" value="Type I PLP-dependent aspartate aminotransferase-like (Major domain)"/>
    <property type="match status" value="1"/>
</dbReference>
<evidence type="ECO:0000256" key="5">
    <source>
        <dbReference type="ARBA" id="ARBA00023239"/>
    </source>
</evidence>
<name>A0A023BWL5_9FLAO</name>
<keyword evidence="4 6" id="KW-0663">Pyridoxal phosphate</keyword>
<protein>
    <submittedName>
        <fullName evidence="8">Decarboxylase</fullName>
    </submittedName>
</protein>
<dbReference type="PANTHER" id="PTHR11999">
    <property type="entry name" value="GROUP II PYRIDOXAL-5-PHOSPHATE DECARBOXYLASE"/>
    <property type="match status" value="1"/>
</dbReference>
<organism evidence="8 9">
    <name type="scientific">Aquimarina atlantica</name>
    <dbReference type="NCBI Taxonomy" id="1317122"/>
    <lineage>
        <taxon>Bacteria</taxon>
        <taxon>Pseudomonadati</taxon>
        <taxon>Bacteroidota</taxon>
        <taxon>Flavobacteriia</taxon>
        <taxon>Flavobacteriales</taxon>
        <taxon>Flavobacteriaceae</taxon>
        <taxon>Aquimarina</taxon>
    </lineage>
</organism>
<dbReference type="Proteomes" id="UP000023541">
    <property type="component" value="Unassembled WGS sequence"/>
</dbReference>
<dbReference type="InterPro" id="IPR010977">
    <property type="entry name" value="Aromatic_deC"/>
</dbReference>
<keyword evidence="5 7" id="KW-0456">Lyase</keyword>
<dbReference type="GO" id="GO:0016831">
    <property type="term" value="F:carboxy-lyase activity"/>
    <property type="evidence" value="ECO:0007669"/>
    <property type="project" value="UniProtKB-KW"/>
</dbReference>
<dbReference type="PANTHER" id="PTHR11999:SF70">
    <property type="entry name" value="MIP05841P"/>
    <property type="match status" value="1"/>
</dbReference>
<dbReference type="GO" id="GO:0019752">
    <property type="term" value="P:carboxylic acid metabolic process"/>
    <property type="evidence" value="ECO:0007669"/>
    <property type="project" value="InterPro"/>
</dbReference>
<dbReference type="STRING" id="1317122.ATO12_11770"/>
<dbReference type="Gene3D" id="3.90.1150.10">
    <property type="entry name" value="Aspartate Aminotransferase, domain 1"/>
    <property type="match status" value="1"/>
</dbReference>
<evidence type="ECO:0000256" key="2">
    <source>
        <dbReference type="ARBA" id="ARBA00009533"/>
    </source>
</evidence>